<name>A0ABP8K7I0_9BACT</name>
<reference evidence="5" key="1">
    <citation type="journal article" date="2019" name="Int. J. Syst. Evol. Microbiol.">
        <title>The Global Catalogue of Microorganisms (GCM) 10K type strain sequencing project: providing services to taxonomists for standard genome sequencing and annotation.</title>
        <authorList>
            <consortium name="The Broad Institute Genomics Platform"/>
            <consortium name="The Broad Institute Genome Sequencing Center for Infectious Disease"/>
            <person name="Wu L."/>
            <person name="Ma J."/>
        </authorList>
    </citation>
    <scope>NUCLEOTIDE SEQUENCE [LARGE SCALE GENOMIC DNA]</scope>
    <source>
        <strain evidence="5">JCM 17925</strain>
    </source>
</reference>
<keyword evidence="2" id="KW-0812">Transmembrane</keyword>
<dbReference type="PANTHER" id="PTHR30069">
    <property type="entry name" value="TONB-DEPENDENT OUTER MEMBRANE RECEPTOR"/>
    <property type="match status" value="1"/>
</dbReference>
<evidence type="ECO:0000259" key="3">
    <source>
        <dbReference type="Pfam" id="PF07715"/>
    </source>
</evidence>
<dbReference type="InterPro" id="IPR037066">
    <property type="entry name" value="Plug_dom_sf"/>
</dbReference>
<comment type="caution">
    <text evidence="4">The sequence shown here is derived from an EMBL/GenBank/DDBJ whole genome shotgun (WGS) entry which is preliminary data.</text>
</comment>
<evidence type="ECO:0000256" key="2">
    <source>
        <dbReference type="PROSITE-ProRule" id="PRU01360"/>
    </source>
</evidence>
<dbReference type="SUPFAM" id="SSF56935">
    <property type="entry name" value="Porins"/>
    <property type="match status" value="1"/>
</dbReference>
<protein>
    <submittedName>
        <fullName evidence="4">Plug domain-containing protein</fullName>
    </submittedName>
</protein>
<keyword evidence="2" id="KW-0998">Cell outer membrane</keyword>
<comment type="similarity">
    <text evidence="2">Belongs to the TonB-dependent receptor family.</text>
</comment>
<keyword evidence="1" id="KW-0732">Signal</keyword>
<keyword evidence="2" id="KW-1134">Transmembrane beta strand</keyword>
<keyword evidence="2" id="KW-0813">Transport</keyword>
<dbReference type="EMBL" id="BAABHB010000002">
    <property type="protein sequence ID" value="GAA4401579.1"/>
    <property type="molecule type" value="Genomic_DNA"/>
</dbReference>
<gene>
    <name evidence="4" type="ORF">GCM10023187_15880</name>
</gene>
<accession>A0ABP8K7I0</accession>
<dbReference type="Gene3D" id="2.170.130.10">
    <property type="entry name" value="TonB-dependent receptor, plug domain"/>
    <property type="match status" value="1"/>
</dbReference>
<dbReference type="PANTHER" id="PTHR30069:SF29">
    <property type="entry name" value="HEMOGLOBIN AND HEMOGLOBIN-HAPTOGLOBIN-BINDING PROTEIN 1-RELATED"/>
    <property type="match status" value="1"/>
</dbReference>
<proteinExistence type="inferred from homology"/>
<evidence type="ECO:0000256" key="1">
    <source>
        <dbReference type="ARBA" id="ARBA00022729"/>
    </source>
</evidence>
<evidence type="ECO:0000313" key="5">
    <source>
        <dbReference type="Proteomes" id="UP001500936"/>
    </source>
</evidence>
<evidence type="ECO:0000313" key="4">
    <source>
        <dbReference type="EMBL" id="GAA4401579.1"/>
    </source>
</evidence>
<sequence>MLLLTALGAFAFRLSDDEFVNRLIARLKTYNQRFPNEKVYVQTDRAYYLPGETVWLKGYLFDGMSHEADSVSGLLYVDLIDLTARKLVMQAQLKAVGGHAPGQLTLPETLSAGPYQLRAYTGWMRNFPEDYYFTRSLMVLETRTGMPEPAVLPAARPDVQFMPEGGNLVAGLESRVAFKATDAGGRGAEIEGFVLDSRNDTITGLTPQHLGMGSFTIKPEPGLTYTAFARQGTGTYGRYPLPAAQPNGYVMTVDNISNKSHIRVFIAGKKPADGTREVTLVAQIRGTIVQAANVPVGPKAVLVQFPRDKFPEGIAQLTLFDETNTPVCERLVYAENGGLLTISVTPEKSAVKPREKITLNVNVTDAEHKPVAANLSMAVTDARQALDPDSNGTTLVSHLLLTSDLKGTIEQSGYYFDRSKRDRLQKLDLLLMTQGWRRFTWPEVLAGNLPEPKYPVEPGLSLTGQVVRPNQKQAGKVRLTFMFVGRDSARSFLTEETNEAGYYSLYGLDFTDTTHVLIQAITQKGNRNLSLTLDQLIKPAVTLTQVPYNPLVVQRDELAEFLKRANEYLAIERQIRQNREILLQEVKVKAKRNETDSRKIYGNADATVKVTQQLAGGAMSVLDILRGRVAGLNISGSPMNPTVQIRGAANFSGVVEPLFLIDGMPVDKQAVLSLPVMDVDYVDVLKGAGAAIFGSRGGGGVINVMTKRGGANYDPSQDKAEGILVARLPGYTPVREFYAPLYATSKPEHIRPDYRATLHWAPLIRTGPDGKAALSFFASDARTTLRFITEGTTAAGQPGSSRQTVRVE</sequence>
<dbReference type="InterPro" id="IPR039426">
    <property type="entry name" value="TonB-dep_rcpt-like"/>
</dbReference>
<dbReference type="InterPro" id="IPR012910">
    <property type="entry name" value="Plug_dom"/>
</dbReference>
<comment type="subcellular location">
    <subcellularLocation>
        <location evidence="2">Cell outer membrane</location>
        <topology evidence="2">Multi-pass membrane protein</topology>
    </subcellularLocation>
</comment>
<keyword evidence="5" id="KW-1185">Reference proteome</keyword>
<feature type="domain" description="TonB-dependent receptor plug" evidence="3">
    <location>
        <begin position="615"/>
        <end position="701"/>
    </location>
</feature>
<keyword evidence="2" id="KW-0472">Membrane</keyword>
<organism evidence="4 5">
    <name type="scientific">Nibrella viscosa</name>
    <dbReference type="NCBI Taxonomy" id="1084524"/>
    <lineage>
        <taxon>Bacteria</taxon>
        <taxon>Pseudomonadati</taxon>
        <taxon>Bacteroidota</taxon>
        <taxon>Cytophagia</taxon>
        <taxon>Cytophagales</taxon>
        <taxon>Spirosomataceae</taxon>
        <taxon>Nibrella</taxon>
    </lineage>
</organism>
<dbReference type="PROSITE" id="PS52016">
    <property type="entry name" value="TONB_DEPENDENT_REC_3"/>
    <property type="match status" value="1"/>
</dbReference>
<dbReference type="Proteomes" id="UP001500936">
    <property type="component" value="Unassembled WGS sequence"/>
</dbReference>
<dbReference type="Gene3D" id="2.60.40.1930">
    <property type="match status" value="1"/>
</dbReference>
<dbReference type="Pfam" id="PF07715">
    <property type="entry name" value="Plug"/>
    <property type="match status" value="1"/>
</dbReference>